<evidence type="ECO:0000256" key="6">
    <source>
        <dbReference type="ARBA" id="ARBA00022691"/>
    </source>
</evidence>
<evidence type="ECO:0000256" key="9">
    <source>
        <dbReference type="ARBA" id="ARBA00023239"/>
    </source>
</evidence>
<comment type="caution">
    <text evidence="20">The sequence shown here is derived from an EMBL/GenBank/DDBJ whole genome shotgun (WGS) entry which is preliminary data.</text>
</comment>
<dbReference type="InterPro" id="IPR042518">
    <property type="entry name" value="SirC_C"/>
</dbReference>
<keyword evidence="9 14" id="KW-0456">Lyase</keyword>
<name>A0ABT6JKJ8_9GAMM</name>
<dbReference type="SUPFAM" id="SSF51735">
    <property type="entry name" value="NAD(P)-binding Rossmann-fold domains"/>
    <property type="match status" value="1"/>
</dbReference>
<evidence type="ECO:0000256" key="7">
    <source>
        <dbReference type="ARBA" id="ARBA00023002"/>
    </source>
</evidence>
<feature type="region of interest" description="Precorrin-2 dehydrogenase / sirohydrochlorin ferrochelatase" evidence="14">
    <location>
        <begin position="1"/>
        <end position="210"/>
    </location>
</feature>
<comment type="similarity">
    <text evidence="14">In the C-terminal section; belongs to the precorrin methyltransferase family.</text>
</comment>
<feature type="binding site" evidence="14">
    <location>
        <begin position="50"/>
        <end position="51"/>
    </location>
    <ligand>
        <name>NAD(+)</name>
        <dbReference type="ChEBI" id="CHEBI:57540"/>
    </ligand>
</feature>
<dbReference type="InterPro" id="IPR012409">
    <property type="entry name" value="Sirohaem_synth"/>
</dbReference>
<evidence type="ECO:0000256" key="8">
    <source>
        <dbReference type="ARBA" id="ARBA00023027"/>
    </source>
</evidence>
<feature type="binding site" evidence="14">
    <location>
        <begin position="29"/>
        <end position="30"/>
    </location>
    <ligand>
        <name>NAD(+)</name>
        <dbReference type="ChEBI" id="CHEBI:57540"/>
    </ligand>
</feature>
<feature type="binding site" evidence="14">
    <location>
        <position position="455"/>
    </location>
    <ligand>
        <name>S-adenosyl-L-methionine</name>
        <dbReference type="ChEBI" id="CHEBI:59789"/>
    </ligand>
</feature>
<dbReference type="InterPro" id="IPR003043">
    <property type="entry name" value="Uropor_MeTrfase_CS"/>
</dbReference>
<keyword evidence="10 14" id="KW-0627">Porphyrin biosynthesis</keyword>
<evidence type="ECO:0000256" key="10">
    <source>
        <dbReference type="ARBA" id="ARBA00023244"/>
    </source>
</evidence>
<comment type="function">
    <text evidence="14">Multifunctional enzyme that catalyzes the SAM-dependent methylations of uroporphyrinogen III at position C-2 and C-7 to form precorrin-2 via precorrin-1. Then it catalyzes the NAD-dependent ring dehydrogenation of precorrin-2 to yield sirohydrochlorin. Finally, it catalyzes the ferrochelation of sirohydrochlorin to yield siroheme.</text>
</comment>
<dbReference type="Gene3D" id="1.10.8.610">
    <property type="entry name" value="SirC, precorrin-2 dehydrogenase, C-terminal helical domain-like"/>
    <property type="match status" value="1"/>
</dbReference>
<evidence type="ECO:0000259" key="19">
    <source>
        <dbReference type="Pfam" id="PF14824"/>
    </source>
</evidence>
<dbReference type="Gene3D" id="3.40.1010.10">
    <property type="entry name" value="Cobalt-precorrin-4 Transmethylase, Domain 1"/>
    <property type="match status" value="1"/>
</dbReference>
<evidence type="ECO:0000256" key="3">
    <source>
        <dbReference type="ARBA" id="ARBA00022573"/>
    </source>
</evidence>
<keyword evidence="6 14" id="KW-0949">S-adenosyl-L-methionine</keyword>
<dbReference type="HAMAP" id="MF_01646">
    <property type="entry name" value="Siroheme_synth"/>
    <property type="match status" value="1"/>
</dbReference>
<comment type="pathway">
    <text evidence="1 14">Porphyrin-containing compound metabolism; siroheme biosynthesis; sirohydrochlorin from precorrin-2: step 1/1.</text>
</comment>
<reference evidence="20 21" key="1">
    <citation type="submission" date="2023-04" db="EMBL/GenBank/DDBJ databases">
        <title>Luteimonas sp. M1R5S18.</title>
        <authorList>
            <person name="Sun J.-Q."/>
        </authorList>
    </citation>
    <scope>NUCLEOTIDE SEQUENCE [LARGE SCALE GENOMIC DNA]</scope>
    <source>
        <strain evidence="20 21">M1R5S18</strain>
    </source>
</reference>
<dbReference type="NCBIfam" id="TIGR01469">
    <property type="entry name" value="cobA_cysG_Cterm"/>
    <property type="match status" value="1"/>
</dbReference>
<dbReference type="InterPro" id="IPR006366">
    <property type="entry name" value="CobA/CysG_C"/>
</dbReference>
<evidence type="ECO:0000256" key="16">
    <source>
        <dbReference type="SAM" id="MobiDB-lite"/>
    </source>
</evidence>
<feature type="domain" description="Tetrapyrrole methylase" evidence="17">
    <location>
        <begin position="261"/>
        <end position="470"/>
    </location>
</feature>
<keyword evidence="4 14" id="KW-0489">Methyltransferase</keyword>
<feature type="binding site" evidence="14">
    <location>
        <begin position="374"/>
        <end position="375"/>
    </location>
    <ligand>
        <name>S-adenosyl-L-methionine</name>
        <dbReference type="ChEBI" id="CHEBI:59789"/>
    </ligand>
</feature>
<evidence type="ECO:0000313" key="20">
    <source>
        <dbReference type="EMBL" id="MDH5831191.1"/>
    </source>
</evidence>
<dbReference type="PIRSF" id="PIRSF036426">
    <property type="entry name" value="Sirohaem_synth"/>
    <property type="match status" value="1"/>
</dbReference>
<dbReference type="GO" id="GO:0032259">
    <property type="term" value="P:methylation"/>
    <property type="evidence" value="ECO:0007669"/>
    <property type="project" value="UniProtKB-KW"/>
</dbReference>
<sequence length="516" mass="54282">MPDPSASARLFPLFADLRGRAVLVVGGGAVAARKVQALLGTGARIVVGAPVLSPPLQALAADGRIEHRPGEFAPDWLDAAWLAIAATDDPAVNRAVAEAGDAQRVWVNVVDDVELARVQLPARVERGPLQIAISSGGGAPMLARLVREELETRFDDSFGALAELLARNRERFRLRWPDPMARRRVFEGLLAGPLQGLLRRRRHIEAGRLLEGVLSAGAGARDTPPSAHRPTARAADGGGDGVVGEATVQPPTQATPLRGHVALVGAGPGDAGLLTLRALRLLNEADVILHDRLVGPAVLQLARRDAERIEVGKRGGGQATPQAEINALLVEHAAAGRRVVRLKGGDPFVFGRGGEELEALRAAGIDYEVVPGITAAAACAAYAGIPLTHRDHAQSVRLVTAHGKDSLDTLDWPALAQERQTLAFYMGVARLDVVQGQLLAHGRAPDTPFAIVENGTRPEQRVVTGRLTDLSHLAQRHAVQSPALLIVGEVAALADALHWFGDAPLGADPAPLADAA</sequence>
<dbReference type="PROSITE" id="PS00840">
    <property type="entry name" value="SUMT_2"/>
    <property type="match status" value="1"/>
</dbReference>
<feature type="binding site" evidence="14">
    <location>
        <begin position="344"/>
        <end position="346"/>
    </location>
    <ligand>
        <name>S-adenosyl-L-methionine</name>
        <dbReference type="ChEBI" id="CHEBI:59789"/>
    </ligand>
</feature>
<keyword evidence="14" id="KW-0597">Phosphoprotein</keyword>
<feature type="region of interest" description="Uroporphyrinogen-III C-methyltransferase" evidence="14">
    <location>
        <begin position="259"/>
        <end position="516"/>
    </location>
</feature>
<keyword evidence="8 14" id="KW-0520">NAD</keyword>
<dbReference type="Pfam" id="PF14824">
    <property type="entry name" value="Sirohm_synth_M"/>
    <property type="match status" value="1"/>
</dbReference>
<feature type="active site" description="Proton acceptor" evidence="14">
    <location>
        <position position="291"/>
    </location>
</feature>
<evidence type="ECO:0000259" key="18">
    <source>
        <dbReference type="Pfam" id="PF10414"/>
    </source>
</evidence>
<evidence type="ECO:0000256" key="11">
    <source>
        <dbReference type="ARBA" id="ARBA00023268"/>
    </source>
</evidence>
<feature type="region of interest" description="Disordered" evidence="16">
    <location>
        <begin position="217"/>
        <end position="254"/>
    </location>
</feature>
<dbReference type="InterPro" id="IPR000878">
    <property type="entry name" value="4pyrrol_Mease"/>
</dbReference>
<dbReference type="Proteomes" id="UP001156831">
    <property type="component" value="Unassembled WGS sequence"/>
</dbReference>
<comment type="catalytic activity">
    <reaction evidence="14">
        <text>uroporphyrinogen III + 2 S-adenosyl-L-methionine = precorrin-2 + 2 S-adenosyl-L-homocysteine + H(+)</text>
        <dbReference type="Rhea" id="RHEA:32459"/>
        <dbReference type="ChEBI" id="CHEBI:15378"/>
        <dbReference type="ChEBI" id="CHEBI:57308"/>
        <dbReference type="ChEBI" id="CHEBI:57856"/>
        <dbReference type="ChEBI" id="CHEBI:58827"/>
        <dbReference type="ChEBI" id="CHEBI:59789"/>
        <dbReference type="EC" id="2.1.1.107"/>
    </reaction>
</comment>
<dbReference type="Pfam" id="PF00590">
    <property type="entry name" value="TP_methylase"/>
    <property type="match status" value="1"/>
</dbReference>
<keyword evidence="7 14" id="KW-0560">Oxidoreductase</keyword>
<dbReference type="InterPro" id="IPR050161">
    <property type="entry name" value="Siro_Cobalamin_biosynth"/>
</dbReference>
<dbReference type="EC" id="1.3.1.76" evidence="14"/>
<comment type="pathway">
    <text evidence="14">Cofactor biosynthesis; adenosylcobalamin biosynthesis; precorrin-2 from uroporphyrinogen III: step 1/1.</text>
</comment>
<feature type="binding site" evidence="14">
    <location>
        <position position="268"/>
    </location>
    <ligand>
        <name>S-adenosyl-L-methionine</name>
        <dbReference type="ChEBI" id="CHEBI:59789"/>
    </ligand>
</feature>
<feature type="modified residue" description="Phosphoserine" evidence="14">
    <location>
        <position position="135"/>
    </location>
</feature>
<dbReference type="InterPro" id="IPR014776">
    <property type="entry name" value="4pyrrole_Mease_sub2"/>
</dbReference>
<dbReference type="CDD" id="cd11642">
    <property type="entry name" value="SUMT"/>
    <property type="match status" value="1"/>
</dbReference>
<accession>A0ABT6JKJ8</accession>
<comment type="pathway">
    <text evidence="14">Cofactor biosynthesis; adenosylcobalamin biosynthesis; sirohydrochlorin from precorrin-2: step 1/1.</text>
</comment>
<keyword evidence="5 14" id="KW-0808">Transferase</keyword>
<evidence type="ECO:0000256" key="5">
    <source>
        <dbReference type="ARBA" id="ARBA00022679"/>
    </source>
</evidence>
<dbReference type="InterPro" id="IPR036291">
    <property type="entry name" value="NAD(P)-bd_dom_sf"/>
</dbReference>
<feature type="domain" description="Siroheme synthase central" evidence="19">
    <location>
        <begin position="126"/>
        <end position="151"/>
    </location>
</feature>
<dbReference type="Pfam" id="PF10414">
    <property type="entry name" value="CysG_dimeriser"/>
    <property type="match status" value="1"/>
</dbReference>
<dbReference type="Gene3D" id="3.30.950.10">
    <property type="entry name" value="Methyltransferase, Cobalt-precorrin-4 Transmethylase, Domain 2"/>
    <property type="match status" value="1"/>
</dbReference>
<comment type="pathway">
    <text evidence="14">Porphyrin-containing compound metabolism; siroheme biosynthesis; siroheme from sirohydrochlorin: step 1/1.</text>
</comment>
<comment type="similarity">
    <text evidence="14">In the N-terminal section; belongs to the precorrin-2 dehydrogenase / sirohydrochlorin ferrochelatase family.</text>
</comment>
<evidence type="ECO:0000256" key="14">
    <source>
        <dbReference type="HAMAP-Rule" id="MF_01646"/>
    </source>
</evidence>
<dbReference type="InterPro" id="IPR028281">
    <property type="entry name" value="Sirohaem_synthase_central"/>
</dbReference>
<feature type="domain" description="Sirohaem synthase dimerisation" evidence="18">
    <location>
        <begin position="158"/>
        <end position="211"/>
    </location>
</feature>
<dbReference type="SUPFAM" id="SSF53790">
    <property type="entry name" value="Tetrapyrrole methylase"/>
    <property type="match status" value="1"/>
</dbReference>
<dbReference type="EMBL" id="JARXRN010000025">
    <property type="protein sequence ID" value="MDH5831191.1"/>
    <property type="molecule type" value="Genomic_DNA"/>
</dbReference>
<comment type="catalytic activity">
    <reaction evidence="13 14">
        <text>precorrin-2 + NAD(+) = sirohydrochlorin + NADH + 2 H(+)</text>
        <dbReference type="Rhea" id="RHEA:15613"/>
        <dbReference type="ChEBI" id="CHEBI:15378"/>
        <dbReference type="ChEBI" id="CHEBI:57540"/>
        <dbReference type="ChEBI" id="CHEBI:57945"/>
        <dbReference type="ChEBI" id="CHEBI:58351"/>
        <dbReference type="ChEBI" id="CHEBI:58827"/>
        <dbReference type="EC" id="1.3.1.76"/>
    </reaction>
</comment>
<dbReference type="Pfam" id="PF13241">
    <property type="entry name" value="NAD_binding_7"/>
    <property type="match status" value="1"/>
</dbReference>
<dbReference type="InterPro" id="IPR014777">
    <property type="entry name" value="4pyrrole_Mease_sub1"/>
</dbReference>
<dbReference type="NCBIfam" id="TIGR01470">
    <property type="entry name" value="cysG_Nterm"/>
    <property type="match status" value="1"/>
</dbReference>
<dbReference type="NCBIfam" id="NF004790">
    <property type="entry name" value="PRK06136.1"/>
    <property type="match status" value="1"/>
</dbReference>
<evidence type="ECO:0000256" key="4">
    <source>
        <dbReference type="ARBA" id="ARBA00022603"/>
    </source>
</evidence>
<dbReference type="RefSeq" id="WP_280602148.1">
    <property type="nucleotide sequence ID" value="NZ_JARXRN010000025.1"/>
</dbReference>
<organism evidence="20 21">
    <name type="scientific">Luteimonas rhizosphaericola</name>
    <dbReference type="NCBI Taxonomy" id="3042024"/>
    <lineage>
        <taxon>Bacteria</taxon>
        <taxon>Pseudomonadati</taxon>
        <taxon>Pseudomonadota</taxon>
        <taxon>Gammaproteobacteria</taxon>
        <taxon>Lysobacterales</taxon>
        <taxon>Lysobacteraceae</taxon>
        <taxon>Luteimonas</taxon>
    </lineage>
</organism>
<evidence type="ECO:0000256" key="2">
    <source>
        <dbReference type="ARBA" id="ARBA00005879"/>
    </source>
</evidence>
<dbReference type="GO" id="GO:0004851">
    <property type="term" value="F:uroporphyrin-III C-methyltransferase activity"/>
    <property type="evidence" value="ECO:0007669"/>
    <property type="project" value="UniProtKB-EC"/>
</dbReference>
<evidence type="ECO:0000256" key="15">
    <source>
        <dbReference type="RuleBase" id="RU003960"/>
    </source>
</evidence>
<dbReference type="PANTHER" id="PTHR45790">
    <property type="entry name" value="SIROHEME SYNTHASE-RELATED"/>
    <property type="match status" value="1"/>
</dbReference>
<feature type="active site" description="Proton donor" evidence="14">
    <location>
        <position position="313"/>
    </location>
</feature>
<dbReference type="Gene3D" id="3.40.50.720">
    <property type="entry name" value="NAD(P)-binding Rossmann-like Domain"/>
    <property type="match status" value="1"/>
</dbReference>
<dbReference type="EC" id="4.99.1.4" evidence="14"/>
<protein>
    <recommendedName>
        <fullName evidence="14">Siroheme synthase</fullName>
    </recommendedName>
    <domain>
        <recommendedName>
            <fullName evidence="14">Uroporphyrinogen-III C-methyltransferase</fullName>
            <shortName evidence="14">Urogen III methylase</shortName>
            <ecNumber evidence="14">2.1.1.107</ecNumber>
        </recommendedName>
        <alternativeName>
            <fullName evidence="14">SUMT</fullName>
        </alternativeName>
        <alternativeName>
            <fullName evidence="14">Uroporphyrinogen III methylase</fullName>
            <shortName evidence="14">UROM</shortName>
        </alternativeName>
    </domain>
    <domain>
        <recommendedName>
            <fullName evidence="14">Precorrin-2 dehydrogenase</fullName>
            <ecNumber evidence="14">1.3.1.76</ecNumber>
        </recommendedName>
    </domain>
    <domain>
        <recommendedName>
            <fullName evidence="14">Sirohydrochlorin ferrochelatase</fullName>
            <ecNumber evidence="14">4.99.1.4</ecNumber>
        </recommendedName>
    </domain>
</protein>
<evidence type="ECO:0000256" key="12">
    <source>
        <dbReference type="ARBA" id="ARBA00025705"/>
    </source>
</evidence>
<dbReference type="PANTHER" id="PTHR45790:SF1">
    <property type="entry name" value="SIROHEME SYNTHASE"/>
    <property type="match status" value="1"/>
</dbReference>
<feature type="binding site" evidence="14">
    <location>
        <position position="349"/>
    </location>
    <ligand>
        <name>S-adenosyl-L-methionine</name>
        <dbReference type="ChEBI" id="CHEBI:59789"/>
    </ligand>
</feature>
<dbReference type="InterPro" id="IPR035996">
    <property type="entry name" value="4pyrrol_Methylase_sf"/>
</dbReference>
<evidence type="ECO:0000256" key="13">
    <source>
        <dbReference type="ARBA" id="ARBA00047561"/>
    </source>
</evidence>
<keyword evidence="21" id="KW-1185">Reference proteome</keyword>
<keyword evidence="3 14" id="KW-0169">Cobalamin biosynthesis</keyword>
<gene>
    <name evidence="20" type="primary">cobA</name>
    <name evidence="14" type="synonym">cysG</name>
    <name evidence="20" type="ORF">QFW80_11755</name>
</gene>
<dbReference type="EC" id="2.1.1.107" evidence="14"/>
<comment type="pathway">
    <text evidence="12 14">Porphyrin-containing compound metabolism; siroheme biosynthesis; precorrin-2 from uroporphyrinogen III: step 1/1.</text>
</comment>
<dbReference type="PROSITE" id="PS00839">
    <property type="entry name" value="SUMT_1"/>
    <property type="match status" value="1"/>
</dbReference>
<evidence type="ECO:0000259" key="17">
    <source>
        <dbReference type="Pfam" id="PF00590"/>
    </source>
</evidence>
<evidence type="ECO:0000256" key="1">
    <source>
        <dbReference type="ARBA" id="ARBA00005010"/>
    </source>
</evidence>
<keyword evidence="11 14" id="KW-0511">Multifunctional enzyme</keyword>
<dbReference type="InterPro" id="IPR019478">
    <property type="entry name" value="Sirohaem_synthase_dimer_dom"/>
</dbReference>
<feature type="binding site" evidence="14">
    <location>
        <position position="426"/>
    </location>
    <ligand>
        <name>S-adenosyl-L-methionine</name>
        <dbReference type="ChEBI" id="CHEBI:59789"/>
    </ligand>
</feature>
<proteinExistence type="inferred from homology"/>
<evidence type="ECO:0000313" key="21">
    <source>
        <dbReference type="Proteomes" id="UP001156831"/>
    </source>
</evidence>
<comment type="similarity">
    <text evidence="2 15">Belongs to the precorrin methyltransferase family.</text>
</comment>
<comment type="catalytic activity">
    <reaction evidence="14">
        <text>siroheme + 2 H(+) = sirohydrochlorin + Fe(2+)</text>
        <dbReference type="Rhea" id="RHEA:24360"/>
        <dbReference type="ChEBI" id="CHEBI:15378"/>
        <dbReference type="ChEBI" id="CHEBI:29033"/>
        <dbReference type="ChEBI" id="CHEBI:58351"/>
        <dbReference type="ChEBI" id="CHEBI:60052"/>
        <dbReference type="EC" id="4.99.1.4"/>
    </reaction>
</comment>
<dbReference type="SUPFAM" id="SSF75615">
    <property type="entry name" value="Siroheme synthase middle domains-like"/>
    <property type="match status" value="1"/>
</dbReference>
<dbReference type="InterPro" id="IPR006367">
    <property type="entry name" value="Sirohaem_synthase_N"/>
</dbReference>